<reference evidence="2 3" key="1">
    <citation type="submission" date="2021-06" db="EMBL/GenBank/DDBJ databases">
        <title>Caerostris darwini draft genome.</title>
        <authorList>
            <person name="Kono N."/>
            <person name="Arakawa K."/>
        </authorList>
    </citation>
    <scope>NUCLEOTIDE SEQUENCE [LARGE SCALE GENOMIC DNA]</scope>
</reference>
<proteinExistence type="predicted"/>
<gene>
    <name evidence="2" type="ORF">CDAR_192491</name>
</gene>
<evidence type="ECO:0000313" key="2">
    <source>
        <dbReference type="EMBL" id="GIY78445.1"/>
    </source>
</evidence>
<feature type="region of interest" description="Disordered" evidence="1">
    <location>
        <begin position="65"/>
        <end position="94"/>
    </location>
</feature>
<dbReference type="AlphaFoldDB" id="A0AAV4W6H1"/>
<dbReference type="Proteomes" id="UP001054837">
    <property type="component" value="Unassembled WGS sequence"/>
</dbReference>
<feature type="compositionally biased region" description="Basic and acidic residues" evidence="1">
    <location>
        <begin position="65"/>
        <end position="79"/>
    </location>
</feature>
<feature type="compositionally biased region" description="Polar residues" evidence="1">
    <location>
        <begin position="80"/>
        <end position="89"/>
    </location>
</feature>
<evidence type="ECO:0000313" key="3">
    <source>
        <dbReference type="Proteomes" id="UP001054837"/>
    </source>
</evidence>
<accession>A0AAV4W6H1</accession>
<protein>
    <submittedName>
        <fullName evidence="2">Uncharacterized protein</fullName>
    </submittedName>
</protein>
<sequence length="113" mass="13321">MSRQIARTKSGITKLASNFIYHYFFLSKIREPRGTIHLSYHPRLTSSSFPYFHRRCIRQFSRPEITRNDPCRNSAERQKQNSTPLTGSELSDLRSLRRCVPTTSYSMKLITRH</sequence>
<comment type="caution">
    <text evidence="2">The sequence shown here is derived from an EMBL/GenBank/DDBJ whole genome shotgun (WGS) entry which is preliminary data.</text>
</comment>
<name>A0AAV4W6H1_9ARAC</name>
<keyword evidence="3" id="KW-1185">Reference proteome</keyword>
<organism evidence="2 3">
    <name type="scientific">Caerostris darwini</name>
    <dbReference type="NCBI Taxonomy" id="1538125"/>
    <lineage>
        <taxon>Eukaryota</taxon>
        <taxon>Metazoa</taxon>
        <taxon>Ecdysozoa</taxon>
        <taxon>Arthropoda</taxon>
        <taxon>Chelicerata</taxon>
        <taxon>Arachnida</taxon>
        <taxon>Araneae</taxon>
        <taxon>Araneomorphae</taxon>
        <taxon>Entelegynae</taxon>
        <taxon>Araneoidea</taxon>
        <taxon>Araneidae</taxon>
        <taxon>Caerostris</taxon>
    </lineage>
</organism>
<dbReference type="EMBL" id="BPLQ01014245">
    <property type="protein sequence ID" value="GIY78445.1"/>
    <property type="molecule type" value="Genomic_DNA"/>
</dbReference>
<evidence type="ECO:0000256" key="1">
    <source>
        <dbReference type="SAM" id="MobiDB-lite"/>
    </source>
</evidence>